<reference evidence="1 2" key="1">
    <citation type="journal article" date="2016" name="Nat. Commun.">
        <title>Thousands of microbial genomes shed light on interconnected biogeochemical processes in an aquifer system.</title>
        <authorList>
            <person name="Anantharaman K."/>
            <person name="Brown C.T."/>
            <person name="Hug L.A."/>
            <person name="Sharon I."/>
            <person name="Castelle C.J."/>
            <person name="Probst A.J."/>
            <person name="Thomas B.C."/>
            <person name="Singh A."/>
            <person name="Wilkins M.J."/>
            <person name="Karaoz U."/>
            <person name="Brodie E.L."/>
            <person name="Williams K.H."/>
            <person name="Hubbard S.S."/>
            <person name="Banfield J.F."/>
        </authorList>
    </citation>
    <scope>NUCLEOTIDE SEQUENCE [LARGE SCALE GENOMIC DNA]</scope>
</reference>
<dbReference type="PANTHER" id="PTHR41774:SF1">
    <property type="entry name" value="NGG1P INTERACTING FACTOR NIF3"/>
    <property type="match status" value="1"/>
</dbReference>
<accession>A0A1F6PFA4</accession>
<dbReference type="EMBL" id="MFRE01000006">
    <property type="protein sequence ID" value="OGH94663.1"/>
    <property type="molecule type" value="Genomic_DNA"/>
</dbReference>
<evidence type="ECO:0000313" key="1">
    <source>
        <dbReference type="EMBL" id="OGH94663.1"/>
    </source>
</evidence>
<evidence type="ECO:0008006" key="3">
    <source>
        <dbReference type="Google" id="ProtNLM"/>
    </source>
</evidence>
<name>A0A1F6PFA4_9BACT</name>
<dbReference type="InterPro" id="IPR036069">
    <property type="entry name" value="DUF34/NIF3_sf"/>
</dbReference>
<dbReference type="Proteomes" id="UP000178254">
    <property type="component" value="Unassembled WGS sequence"/>
</dbReference>
<sequence>MTLIESNFVLIRTAVPVAGASKVREAMGAAGAGQQGNYSHCSGSHASTGRFIPLEGAHPAIGQIGQPEEVIEETIEMMCHKDLVENVVLALRGAHPYEEPPIDILPRYDIK</sequence>
<dbReference type="InterPro" id="IPR015867">
    <property type="entry name" value="N-reg_PII/ATP_PRibTrfase_C"/>
</dbReference>
<gene>
    <name evidence="1" type="ORF">A2538_04520</name>
</gene>
<dbReference type="Gene3D" id="3.30.70.120">
    <property type="match status" value="1"/>
</dbReference>
<comment type="caution">
    <text evidence="1">The sequence shown here is derived from an EMBL/GenBank/DDBJ whole genome shotgun (WGS) entry which is preliminary data.</text>
</comment>
<organism evidence="1 2">
    <name type="scientific">Candidatus Magasanikbacteria bacterium RIFOXYD2_FULL_41_14</name>
    <dbReference type="NCBI Taxonomy" id="1798709"/>
    <lineage>
        <taxon>Bacteria</taxon>
        <taxon>Candidatus Magasanikiibacteriota</taxon>
    </lineage>
</organism>
<protein>
    <recommendedName>
        <fullName evidence="3">NGG1p interacting factor NIF3</fullName>
    </recommendedName>
</protein>
<dbReference type="PANTHER" id="PTHR41774">
    <property type="match status" value="1"/>
</dbReference>
<proteinExistence type="predicted"/>
<dbReference type="STRING" id="1798709.A2538_04520"/>
<dbReference type="AlphaFoldDB" id="A0A1F6PFA4"/>
<dbReference type="SUPFAM" id="SSF102705">
    <property type="entry name" value="NIF3 (NGG1p interacting factor 3)-like"/>
    <property type="match status" value="1"/>
</dbReference>
<evidence type="ECO:0000313" key="2">
    <source>
        <dbReference type="Proteomes" id="UP000178254"/>
    </source>
</evidence>